<dbReference type="RefSeq" id="WP_269944129.1">
    <property type="nucleotide sequence ID" value="NZ_JAKMUT010000002.1"/>
</dbReference>
<name>A0A9X3LJ94_9CORY</name>
<dbReference type="PANTHER" id="PTHR39757:SF5">
    <property type="entry name" value="OS02G0190600 PROTEIN"/>
    <property type="match status" value="1"/>
</dbReference>
<organism evidence="1 2">
    <name type="scientific">Corynebacterium evansiae</name>
    <dbReference type="NCBI Taxonomy" id="2913499"/>
    <lineage>
        <taxon>Bacteria</taxon>
        <taxon>Bacillati</taxon>
        <taxon>Actinomycetota</taxon>
        <taxon>Actinomycetes</taxon>
        <taxon>Mycobacteriales</taxon>
        <taxon>Corynebacteriaceae</taxon>
        <taxon>Corynebacterium</taxon>
    </lineage>
</organism>
<proteinExistence type="predicted"/>
<reference evidence="1" key="1">
    <citation type="submission" date="2022-02" db="EMBL/GenBank/DDBJ databases">
        <title>Corynebacterium sp. from urogenital microbiome.</title>
        <authorList>
            <person name="Cappelli E.A."/>
            <person name="Ribeiro T.G."/>
            <person name="Peixe L."/>
        </authorList>
    </citation>
    <scope>NUCLEOTIDE SEQUENCE</scope>
    <source>
        <strain evidence="1">C8Ua_174</strain>
    </source>
</reference>
<dbReference type="AlphaFoldDB" id="A0A9X3LJ94"/>
<dbReference type="Pfam" id="PF05834">
    <property type="entry name" value="Lycopene_cycl"/>
    <property type="match status" value="1"/>
</dbReference>
<dbReference type="PANTHER" id="PTHR39757">
    <property type="match status" value="1"/>
</dbReference>
<dbReference type="EMBL" id="JAKMUT010000002">
    <property type="protein sequence ID" value="MCZ9289061.1"/>
    <property type="molecule type" value="Genomic_DNA"/>
</dbReference>
<dbReference type="Proteomes" id="UP001146469">
    <property type="component" value="Unassembled WGS sequence"/>
</dbReference>
<accession>A0A9X3LJ94</accession>
<comment type="caution">
    <text evidence="1">The sequence shown here is derived from an EMBL/GenBank/DDBJ whole genome shotgun (WGS) entry which is preliminary data.</text>
</comment>
<evidence type="ECO:0000313" key="2">
    <source>
        <dbReference type="Proteomes" id="UP001146469"/>
    </source>
</evidence>
<keyword evidence="2" id="KW-1185">Reference proteome</keyword>
<sequence>MTQRLALKGLGPAGALLAIRAAQRGFHVTAYDPAFDVTSPTPFPGTYGVFSTQIPTWADPLFSAPEPLDVVAGTPLTRRTLGFSYRMLNQEAVAEALRSSSVRIKPEPLPNGMEAIDCTGAPRTDAALWQLAVGWFLPFTDAPSGSTPTFMDWTGTVAQAGDCPPSFCYVQRTDEGWLYEETILAAHCSADAAKQEEVFEVLRARLADRIGAQTVVREERVAIPMGTRRRHKERKFGAAAGFINPATGYSLGHALEAADDFLDGKRADGWLAYVLRQVGGELIARADGATLQDFFGHFFALDTRAQLAYLSGRDGLEVARTMWALREGTGLRHEFLRPLFRRPWSVGRAVWQRMYSA</sequence>
<protein>
    <submittedName>
        <fullName evidence="1">Lycopene cyclase family protein</fullName>
    </submittedName>
</protein>
<gene>
    <name evidence="1" type="ORF">L8V00_02390</name>
</gene>
<evidence type="ECO:0000313" key="1">
    <source>
        <dbReference type="EMBL" id="MCZ9289061.1"/>
    </source>
</evidence>